<feature type="compositionally biased region" description="Basic and acidic residues" evidence="1">
    <location>
        <begin position="38"/>
        <end position="47"/>
    </location>
</feature>
<evidence type="ECO:0000313" key="2">
    <source>
        <dbReference type="EMBL" id="CBN80256.1"/>
    </source>
</evidence>
<proteinExistence type="predicted"/>
<gene>
    <name evidence="2" type="ORF">Esi_0191_0024</name>
</gene>
<dbReference type="AlphaFoldDB" id="D8LHD9"/>
<dbReference type="InParanoid" id="D8LHD9"/>
<reference evidence="2 3" key="1">
    <citation type="journal article" date="2010" name="Nature">
        <title>The Ectocarpus genome and the independent evolution of multicellularity in brown algae.</title>
        <authorList>
            <person name="Cock J.M."/>
            <person name="Sterck L."/>
            <person name="Rouze P."/>
            <person name="Scornet D."/>
            <person name="Allen A.E."/>
            <person name="Amoutzias G."/>
            <person name="Anthouard V."/>
            <person name="Artiguenave F."/>
            <person name="Aury J.M."/>
            <person name="Badger J.H."/>
            <person name="Beszteri B."/>
            <person name="Billiau K."/>
            <person name="Bonnet E."/>
            <person name="Bothwell J.H."/>
            <person name="Bowler C."/>
            <person name="Boyen C."/>
            <person name="Brownlee C."/>
            <person name="Carrano C.J."/>
            <person name="Charrier B."/>
            <person name="Cho G.Y."/>
            <person name="Coelho S.M."/>
            <person name="Collen J."/>
            <person name="Corre E."/>
            <person name="Da Silva C."/>
            <person name="Delage L."/>
            <person name="Delaroque N."/>
            <person name="Dittami S.M."/>
            <person name="Doulbeau S."/>
            <person name="Elias M."/>
            <person name="Farnham G."/>
            <person name="Gachon C.M."/>
            <person name="Gschloessl B."/>
            <person name="Heesch S."/>
            <person name="Jabbari K."/>
            <person name="Jubin C."/>
            <person name="Kawai H."/>
            <person name="Kimura K."/>
            <person name="Kloareg B."/>
            <person name="Kupper F.C."/>
            <person name="Lang D."/>
            <person name="Le Bail A."/>
            <person name="Leblanc C."/>
            <person name="Lerouge P."/>
            <person name="Lohr M."/>
            <person name="Lopez P.J."/>
            <person name="Martens C."/>
            <person name="Maumus F."/>
            <person name="Michel G."/>
            <person name="Miranda-Saavedra D."/>
            <person name="Morales J."/>
            <person name="Moreau H."/>
            <person name="Motomura T."/>
            <person name="Nagasato C."/>
            <person name="Napoli C.A."/>
            <person name="Nelson D.R."/>
            <person name="Nyvall-Collen P."/>
            <person name="Peters A.F."/>
            <person name="Pommier C."/>
            <person name="Potin P."/>
            <person name="Poulain J."/>
            <person name="Quesneville H."/>
            <person name="Read B."/>
            <person name="Rensing S.A."/>
            <person name="Ritter A."/>
            <person name="Rousvoal S."/>
            <person name="Samanta M."/>
            <person name="Samson G."/>
            <person name="Schroeder D.C."/>
            <person name="Segurens B."/>
            <person name="Strittmatter M."/>
            <person name="Tonon T."/>
            <person name="Tregear J.W."/>
            <person name="Valentin K."/>
            <person name="von Dassow P."/>
            <person name="Yamagishi T."/>
            <person name="Van de Peer Y."/>
            <person name="Wincker P."/>
        </authorList>
    </citation>
    <scope>NUCLEOTIDE SEQUENCE [LARGE SCALE GENOMIC DNA]</scope>
    <source>
        <strain evidence="3">Ec32 / CCAP1310/4</strain>
    </source>
</reference>
<dbReference type="OrthoDB" id="10563148at2759"/>
<protein>
    <submittedName>
        <fullName evidence="2">Uncharacterized protein</fullName>
    </submittedName>
</protein>
<accession>D8LHD9</accession>
<sequence>MSGSAQESGTRGSRKRKYDDQQLEHQEPPSRRILQQDGTDRATKELPDMPQALQSVNHDTQGGESSWQGADESLRWTQPWGGETGPATAAAVGAPSRVRQSPRNDPEIPRGVLEQRNSCHDGSGGERVEPFSSSAGGASSSFKSSAVPHNNRNSQRVADDAEVDMPSSSLPLCEADSFNPFQDADLAPITTGSIGAKAPGNATNIINGRNAGWRRRGRAIIIKFPDSHGHEEGQGLSGTRRWWSW</sequence>
<name>D8LHD9_ECTSI</name>
<organism evidence="2 3">
    <name type="scientific">Ectocarpus siliculosus</name>
    <name type="common">Brown alga</name>
    <name type="synonym">Conferva siliculosa</name>
    <dbReference type="NCBI Taxonomy" id="2880"/>
    <lineage>
        <taxon>Eukaryota</taxon>
        <taxon>Sar</taxon>
        <taxon>Stramenopiles</taxon>
        <taxon>Ochrophyta</taxon>
        <taxon>PX clade</taxon>
        <taxon>Phaeophyceae</taxon>
        <taxon>Ectocarpales</taxon>
        <taxon>Ectocarpaceae</taxon>
        <taxon>Ectocarpus</taxon>
    </lineage>
</organism>
<evidence type="ECO:0000313" key="3">
    <source>
        <dbReference type="Proteomes" id="UP000002630"/>
    </source>
</evidence>
<feature type="compositionally biased region" description="Low complexity" evidence="1">
    <location>
        <begin position="85"/>
        <end position="95"/>
    </location>
</feature>
<keyword evidence="3" id="KW-1185">Reference proteome</keyword>
<dbReference type="EMBL" id="FN649760">
    <property type="protein sequence ID" value="CBN80256.1"/>
    <property type="molecule type" value="Genomic_DNA"/>
</dbReference>
<feature type="compositionally biased region" description="Basic and acidic residues" evidence="1">
    <location>
        <begin position="17"/>
        <end position="30"/>
    </location>
</feature>
<feature type="compositionally biased region" description="Low complexity" evidence="1">
    <location>
        <begin position="131"/>
        <end position="146"/>
    </location>
</feature>
<feature type="compositionally biased region" description="Polar residues" evidence="1">
    <location>
        <begin position="1"/>
        <end position="11"/>
    </location>
</feature>
<feature type="region of interest" description="Disordered" evidence="1">
    <location>
        <begin position="1"/>
        <end position="164"/>
    </location>
</feature>
<dbReference type="Proteomes" id="UP000002630">
    <property type="component" value="Unassembled WGS sequence"/>
</dbReference>
<feature type="compositionally biased region" description="Basic and acidic residues" evidence="1">
    <location>
        <begin position="117"/>
        <end position="129"/>
    </location>
</feature>
<evidence type="ECO:0000256" key="1">
    <source>
        <dbReference type="SAM" id="MobiDB-lite"/>
    </source>
</evidence>
<feature type="compositionally biased region" description="Polar residues" evidence="1">
    <location>
        <begin position="52"/>
        <end position="68"/>
    </location>
</feature>
<feature type="compositionally biased region" description="Polar residues" evidence="1">
    <location>
        <begin position="147"/>
        <end position="156"/>
    </location>
</feature>